<dbReference type="SUPFAM" id="SSF47413">
    <property type="entry name" value="lambda repressor-like DNA-binding domains"/>
    <property type="match status" value="1"/>
</dbReference>
<comment type="caution">
    <text evidence="5">The sequence shown here is derived from an EMBL/GenBank/DDBJ whole genome shotgun (WGS) entry which is preliminary data.</text>
</comment>
<keyword evidence="2" id="KW-0238">DNA-binding</keyword>
<evidence type="ECO:0000313" key="5">
    <source>
        <dbReference type="EMBL" id="KRL84747.1"/>
    </source>
</evidence>
<dbReference type="GO" id="GO:0000976">
    <property type="term" value="F:transcription cis-regulatory region binding"/>
    <property type="evidence" value="ECO:0007669"/>
    <property type="project" value="TreeGrafter"/>
</dbReference>
<dbReference type="CDD" id="cd01544">
    <property type="entry name" value="PBP1_GalR"/>
    <property type="match status" value="1"/>
</dbReference>
<dbReference type="Gene3D" id="1.10.260.40">
    <property type="entry name" value="lambda repressor-like DNA-binding domains"/>
    <property type="match status" value="1"/>
</dbReference>
<dbReference type="SMART" id="SM00354">
    <property type="entry name" value="HTH_LACI"/>
    <property type="match status" value="1"/>
</dbReference>
<dbReference type="OrthoDB" id="43195at2"/>
<dbReference type="Gene3D" id="3.40.50.2300">
    <property type="match status" value="1"/>
</dbReference>
<dbReference type="InterPro" id="IPR028082">
    <property type="entry name" value="Peripla_BP_I"/>
</dbReference>
<keyword evidence="6" id="KW-1185">Reference proteome</keyword>
<dbReference type="STRING" id="1423724.FC32_GL000226"/>
<accession>A0A0R1U4I9</accession>
<dbReference type="SUPFAM" id="SSF53822">
    <property type="entry name" value="Periplasmic binding protein-like I"/>
    <property type="match status" value="1"/>
</dbReference>
<keyword evidence="1" id="KW-0805">Transcription regulation</keyword>
<dbReference type="PANTHER" id="PTHR30146:SF149">
    <property type="entry name" value="HTH-TYPE TRANSCRIPTIONAL REGULATOR EBGR"/>
    <property type="match status" value="1"/>
</dbReference>
<protein>
    <submittedName>
        <fullName evidence="5">LacI-type transcriptional regulator</fullName>
    </submittedName>
</protein>
<reference evidence="5 6" key="1">
    <citation type="journal article" date="2015" name="Genome Announc.">
        <title>Expanding the biotechnology potential of lactobacilli through comparative genomics of 213 strains and associated genera.</title>
        <authorList>
            <person name="Sun Z."/>
            <person name="Harris H.M."/>
            <person name="McCann A."/>
            <person name="Guo C."/>
            <person name="Argimon S."/>
            <person name="Zhang W."/>
            <person name="Yang X."/>
            <person name="Jeffery I.B."/>
            <person name="Cooney J.C."/>
            <person name="Kagawa T.F."/>
            <person name="Liu W."/>
            <person name="Song Y."/>
            <person name="Salvetti E."/>
            <person name="Wrobel A."/>
            <person name="Rasinkangas P."/>
            <person name="Parkhill J."/>
            <person name="Rea M.C."/>
            <person name="O'Sullivan O."/>
            <person name="Ritari J."/>
            <person name="Douillard F.P."/>
            <person name="Paul Ross R."/>
            <person name="Yang R."/>
            <person name="Briner A.E."/>
            <person name="Felis G.E."/>
            <person name="de Vos W.M."/>
            <person name="Barrangou R."/>
            <person name="Klaenhammer T.R."/>
            <person name="Caufield P.W."/>
            <person name="Cui Y."/>
            <person name="Zhang H."/>
            <person name="O'Toole P.W."/>
        </authorList>
    </citation>
    <scope>NUCLEOTIDE SEQUENCE [LARGE SCALE GENOMIC DNA]</scope>
    <source>
        <strain evidence="5 6">DSM 16634</strain>
    </source>
</reference>
<dbReference type="Proteomes" id="UP000051324">
    <property type="component" value="Unassembled WGS sequence"/>
</dbReference>
<sequence length="332" mass="36767">MVTIKQIAQESGFSPATVSRLLNDDPTLSVTPATRNKILTVAQHLGYGKRHNKLLLDHKIALLLSFTAEEELQDIYFNTLKETLLSLGEDANFELTCFEQLDELITQGKKFEGFIGIGAQPLPADKLQQLAKVLPLGVFLDIDPAPKLFDSVQPDLSQTILDALERLIVAKKQKIGFIGGEGFIMGTQQYPQDPRAFAFENWAKRLGVFSEKFYFVKGPFTTANGYELGKEILKTLKGELPEAFIVAADPLAIGVLQAFNAAGIMVPKDIALISINNIEISKYVSPPLTTYNIDQTQLCQTAINLLVDALERPTRAKIHAFIDTELVKRKSF</sequence>
<evidence type="ECO:0000256" key="3">
    <source>
        <dbReference type="ARBA" id="ARBA00023163"/>
    </source>
</evidence>
<dbReference type="eggNOG" id="COG1609">
    <property type="taxonomic scope" value="Bacteria"/>
</dbReference>
<evidence type="ECO:0000256" key="2">
    <source>
        <dbReference type="ARBA" id="ARBA00023125"/>
    </source>
</evidence>
<name>A0A0R1U4I9_9LACO</name>
<dbReference type="PANTHER" id="PTHR30146">
    <property type="entry name" value="LACI-RELATED TRANSCRIPTIONAL REPRESSOR"/>
    <property type="match status" value="1"/>
</dbReference>
<dbReference type="InterPro" id="IPR010982">
    <property type="entry name" value="Lambda_DNA-bd_dom_sf"/>
</dbReference>
<dbReference type="EMBL" id="AZFT01000048">
    <property type="protein sequence ID" value="KRL84747.1"/>
    <property type="molecule type" value="Genomic_DNA"/>
</dbReference>
<organism evidence="5 6">
    <name type="scientific">Ligilactobacillus apodemi DSM 16634 = JCM 16172</name>
    <dbReference type="NCBI Taxonomy" id="1423724"/>
    <lineage>
        <taxon>Bacteria</taxon>
        <taxon>Bacillati</taxon>
        <taxon>Bacillota</taxon>
        <taxon>Bacilli</taxon>
        <taxon>Lactobacillales</taxon>
        <taxon>Lactobacillaceae</taxon>
        <taxon>Ligilactobacillus</taxon>
    </lineage>
</organism>
<proteinExistence type="predicted"/>
<dbReference type="GO" id="GO:0003700">
    <property type="term" value="F:DNA-binding transcription factor activity"/>
    <property type="evidence" value="ECO:0007669"/>
    <property type="project" value="TreeGrafter"/>
</dbReference>
<dbReference type="PATRIC" id="fig|1423724.4.peg.240"/>
<keyword evidence="3" id="KW-0804">Transcription</keyword>
<dbReference type="RefSeq" id="WP_035460296.1">
    <property type="nucleotide sequence ID" value="NZ_AZFT01000048.1"/>
</dbReference>
<dbReference type="Pfam" id="PF13377">
    <property type="entry name" value="Peripla_BP_3"/>
    <property type="match status" value="1"/>
</dbReference>
<dbReference type="PROSITE" id="PS50932">
    <property type="entry name" value="HTH_LACI_2"/>
    <property type="match status" value="1"/>
</dbReference>
<feature type="domain" description="HTH lacI-type" evidence="4">
    <location>
        <begin position="2"/>
        <end position="47"/>
    </location>
</feature>
<dbReference type="Pfam" id="PF00356">
    <property type="entry name" value="LacI"/>
    <property type="match status" value="1"/>
</dbReference>
<dbReference type="AlphaFoldDB" id="A0A0R1U4I9"/>
<evidence type="ECO:0000313" key="6">
    <source>
        <dbReference type="Proteomes" id="UP000051324"/>
    </source>
</evidence>
<dbReference type="CDD" id="cd01392">
    <property type="entry name" value="HTH_LacI"/>
    <property type="match status" value="1"/>
</dbReference>
<dbReference type="InterPro" id="IPR046335">
    <property type="entry name" value="LacI/GalR-like_sensor"/>
</dbReference>
<evidence type="ECO:0000256" key="1">
    <source>
        <dbReference type="ARBA" id="ARBA00023015"/>
    </source>
</evidence>
<dbReference type="InterPro" id="IPR000843">
    <property type="entry name" value="HTH_LacI"/>
</dbReference>
<evidence type="ECO:0000259" key="4">
    <source>
        <dbReference type="PROSITE" id="PS50932"/>
    </source>
</evidence>
<gene>
    <name evidence="5" type="ORF">FC32_GL000226</name>
</gene>